<dbReference type="Pfam" id="PF22769">
    <property type="entry name" value="DCD"/>
    <property type="match status" value="1"/>
</dbReference>
<dbReference type="EMBL" id="JBHSEF010000017">
    <property type="protein sequence ID" value="MFC4354778.1"/>
    <property type="molecule type" value="Genomic_DNA"/>
</dbReference>
<dbReference type="NCBIfam" id="TIGR02274">
    <property type="entry name" value="dCTP_deam"/>
    <property type="match status" value="1"/>
</dbReference>
<dbReference type="Proteomes" id="UP001595733">
    <property type="component" value="Unassembled WGS sequence"/>
</dbReference>
<name>A0ABV8UWI1_9BACL</name>
<evidence type="ECO:0000313" key="4">
    <source>
        <dbReference type="Proteomes" id="UP001595733"/>
    </source>
</evidence>
<organism evidence="3 4">
    <name type="scientific">Chryseomicrobium palamuruense</name>
    <dbReference type="NCBI Taxonomy" id="682973"/>
    <lineage>
        <taxon>Bacteria</taxon>
        <taxon>Bacillati</taxon>
        <taxon>Bacillota</taxon>
        <taxon>Bacilli</taxon>
        <taxon>Bacillales</taxon>
        <taxon>Caryophanaceae</taxon>
        <taxon>Chryseomicrobium</taxon>
    </lineage>
</organism>
<evidence type="ECO:0000256" key="1">
    <source>
        <dbReference type="ARBA" id="ARBA00022801"/>
    </source>
</evidence>
<proteinExistence type="predicted"/>
<dbReference type="RefSeq" id="WP_378141059.1">
    <property type="nucleotide sequence ID" value="NZ_JBHSEF010000017.1"/>
</dbReference>
<dbReference type="InterPro" id="IPR011962">
    <property type="entry name" value="dCTP_deaminase"/>
</dbReference>
<evidence type="ECO:0000256" key="2">
    <source>
        <dbReference type="ARBA" id="ARBA00023080"/>
    </source>
</evidence>
<dbReference type="CDD" id="cd07557">
    <property type="entry name" value="trimeric_dUTPase"/>
    <property type="match status" value="1"/>
</dbReference>
<gene>
    <name evidence="3" type="primary">dcd</name>
    <name evidence="3" type="ORF">ACFO0S_06860</name>
</gene>
<dbReference type="SUPFAM" id="SSF51283">
    <property type="entry name" value="dUTPase-like"/>
    <property type="match status" value="1"/>
</dbReference>
<accession>A0ABV8UWI1</accession>
<dbReference type="InterPro" id="IPR033704">
    <property type="entry name" value="dUTPase_trimeric"/>
</dbReference>
<dbReference type="EC" id="3.5.4.13" evidence="3"/>
<protein>
    <submittedName>
        <fullName evidence="3">dCTP deaminase</fullName>
        <ecNumber evidence="3">3.5.4.13</ecNumber>
    </submittedName>
</protein>
<keyword evidence="2" id="KW-0546">Nucleotide metabolism</keyword>
<dbReference type="PANTHER" id="PTHR42680:SF3">
    <property type="entry name" value="DCTP DEAMINASE"/>
    <property type="match status" value="1"/>
</dbReference>
<evidence type="ECO:0000313" key="3">
    <source>
        <dbReference type="EMBL" id="MFC4354778.1"/>
    </source>
</evidence>
<dbReference type="InterPro" id="IPR036157">
    <property type="entry name" value="dUTPase-like_sf"/>
</dbReference>
<sequence>MPVLTSLMIKERMVLDEDDIDKNLIITPLLEETQLNGASIDLRLGTEFKVSIPTRSPLMGIVEEPIDQFFQSTFRSFGEDFILYPNQLVLVNSFEYIRIPNDLVGMISTRSSLNRLGLNVTSIIHPGYAGTLTLQLENNGVNAIKLICGMRLIQLVLFSSIAVPQAYISNSVSKYISNTSPILSQINRDSDLHILKSFNP</sequence>
<keyword evidence="1 3" id="KW-0378">Hydrolase</keyword>
<reference evidence="4" key="1">
    <citation type="journal article" date="2019" name="Int. J. Syst. Evol. Microbiol.">
        <title>The Global Catalogue of Microorganisms (GCM) 10K type strain sequencing project: providing services to taxonomists for standard genome sequencing and annotation.</title>
        <authorList>
            <consortium name="The Broad Institute Genomics Platform"/>
            <consortium name="The Broad Institute Genome Sequencing Center for Infectious Disease"/>
            <person name="Wu L."/>
            <person name="Ma J."/>
        </authorList>
    </citation>
    <scope>NUCLEOTIDE SEQUENCE [LARGE SCALE GENOMIC DNA]</scope>
    <source>
        <strain evidence="4">CCUG 50353</strain>
    </source>
</reference>
<dbReference type="PANTHER" id="PTHR42680">
    <property type="entry name" value="DCTP DEAMINASE"/>
    <property type="match status" value="1"/>
</dbReference>
<dbReference type="GO" id="GO:0008829">
    <property type="term" value="F:dCTP deaminase activity"/>
    <property type="evidence" value="ECO:0007669"/>
    <property type="project" value="UniProtKB-EC"/>
</dbReference>
<comment type="caution">
    <text evidence="3">The sequence shown here is derived from an EMBL/GenBank/DDBJ whole genome shotgun (WGS) entry which is preliminary data.</text>
</comment>
<dbReference type="Gene3D" id="2.70.40.10">
    <property type="match status" value="1"/>
</dbReference>
<keyword evidence="4" id="KW-1185">Reference proteome</keyword>